<evidence type="ECO:0000256" key="1">
    <source>
        <dbReference type="ARBA" id="ARBA00008383"/>
    </source>
</evidence>
<dbReference type="InterPro" id="IPR003673">
    <property type="entry name" value="CoA-Trfase_fam_III"/>
</dbReference>
<dbReference type="InterPro" id="IPR050483">
    <property type="entry name" value="CoA-transferase_III_domain"/>
</dbReference>
<dbReference type="InterPro" id="IPR023606">
    <property type="entry name" value="CoA-Trfase_III_dom_1_sf"/>
</dbReference>
<name>A0AA35SHU4_GEOBA</name>
<evidence type="ECO:0000313" key="4">
    <source>
        <dbReference type="Proteomes" id="UP001174909"/>
    </source>
</evidence>
<dbReference type="Proteomes" id="UP001174909">
    <property type="component" value="Unassembled WGS sequence"/>
</dbReference>
<dbReference type="PANTHER" id="PTHR48207:SF3">
    <property type="entry name" value="SUCCINATE--HYDROXYMETHYLGLUTARATE COA-TRANSFERASE"/>
    <property type="match status" value="1"/>
</dbReference>
<dbReference type="GO" id="GO:0008410">
    <property type="term" value="F:CoA-transferase activity"/>
    <property type="evidence" value="ECO:0007669"/>
    <property type="project" value="TreeGrafter"/>
</dbReference>
<dbReference type="Gene3D" id="3.40.50.10540">
    <property type="entry name" value="Crotonobetainyl-coa:carnitine coa-transferase, domain 1"/>
    <property type="match status" value="1"/>
</dbReference>
<accession>A0AA35SHU4</accession>
<reference evidence="3" key="1">
    <citation type="submission" date="2023-03" db="EMBL/GenBank/DDBJ databases">
        <authorList>
            <person name="Steffen K."/>
            <person name="Cardenas P."/>
        </authorList>
    </citation>
    <scope>NUCLEOTIDE SEQUENCE</scope>
</reference>
<gene>
    <name evidence="3" type="ORF">GBAR_LOCUS17227</name>
</gene>
<organism evidence="3 4">
    <name type="scientific">Geodia barretti</name>
    <name type="common">Barrett's horny sponge</name>
    <dbReference type="NCBI Taxonomy" id="519541"/>
    <lineage>
        <taxon>Eukaryota</taxon>
        <taxon>Metazoa</taxon>
        <taxon>Porifera</taxon>
        <taxon>Demospongiae</taxon>
        <taxon>Heteroscleromorpha</taxon>
        <taxon>Tetractinellida</taxon>
        <taxon>Astrophorina</taxon>
        <taxon>Geodiidae</taxon>
        <taxon>Geodia</taxon>
    </lineage>
</organism>
<keyword evidence="4" id="KW-1185">Reference proteome</keyword>
<keyword evidence="2" id="KW-0808">Transferase</keyword>
<comment type="similarity">
    <text evidence="1">Belongs to the CoA-transferase III family.</text>
</comment>
<evidence type="ECO:0000313" key="3">
    <source>
        <dbReference type="EMBL" id="CAI8030380.1"/>
    </source>
</evidence>
<proteinExistence type="inferred from homology"/>
<protein>
    <submittedName>
        <fullName evidence="3">Formyl-CoA:oxalate CoA-transferase</fullName>
    </submittedName>
</protein>
<sequence>MEKALVGVKIVDLSRVQAGPSCAQLLGFLGADVIKVEDTTGGDSTRWELAARSDQDSVYYTIFNGNKRAMTLNLKTERGQQIFTRLVELGDVVLENFSKGVMERLGFGYERLKEINPQVIYARSRVSAHGGRTQITSRTR</sequence>
<dbReference type="EMBL" id="CASHTH010002475">
    <property type="protein sequence ID" value="CAI8030380.1"/>
    <property type="molecule type" value="Genomic_DNA"/>
</dbReference>
<dbReference type="AlphaFoldDB" id="A0AA35SHU4"/>
<dbReference type="SUPFAM" id="SSF89796">
    <property type="entry name" value="CoA-transferase family III (CaiB/BaiF)"/>
    <property type="match status" value="1"/>
</dbReference>
<dbReference type="Pfam" id="PF02515">
    <property type="entry name" value="CoA_transf_3"/>
    <property type="match status" value="1"/>
</dbReference>
<comment type="caution">
    <text evidence="3">The sequence shown here is derived from an EMBL/GenBank/DDBJ whole genome shotgun (WGS) entry which is preliminary data.</text>
</comment>
<dbReference type="PANTHER" id="PTHR48207">
    <property type="entry name" value="SUCCINATE--HYDROXYMETHYLGLUTARATE COA-TRANSFERASE"/>
    <property type="match status" value="1"/>
</dbReference>
<evidence type="ECO:0000256" key="2">
    <source>
        <dbReference type="ARBA" id="ARBA00022679"/>
    </source>
</evidence>